<organism evidence="7 8">
    <name type="scientific">Paramuricea clavata</name>
    <name type="common">Red gorgonian</name>
    <name type="synonym">Violescent sea-whip</name>
    <dbReference type="NCBI Taxonomy" id="317549"/>
    <lineage>
        <taxon>Eukaryota</taxon>
        <taxon>Metazoa</taxon>
        <taxon>Cnidaria</taxon>
        <taxon>Anthozoa</taxon>
        <taxon>Octocorallia</taxon>
        <taxon>Malacalcyonacea</taxon>
        <taxon>Plexauridae</taxon>
        <taxon>Paramuricea</taxon>
    </lineage>
</organism>
<keyword evidence="8" id="KW-1185">Reference proteome</keyword>
<evidence type="ECO:0000256" key="5">
    <source>
        <dbReference type="SAM" id="MobiDB-lite"/>
    </source>
</evidence>
<name>A0A7D9KH69_PARCT</name>
<keyword evidence="2 6" id="KW-0812">Transmembrane</keyword>
<dbReference type="InterPro" id="IPR026910">
    <property type="entry name" value="Shisa"/>
</dbReference>
<dbReference type="EMBL" id="CACRXK020033976">
    <property type="protein sequence ID" value="CAB4044105.1"/>
    <property type="molecule type" value="Genomic_DNA"/>
</dbReference>
<reference evidence="7" key="1">
    <citation type="submission" date="2020-04" db="EMBL/GenBank/DDBJ databases">
        <authorList>
            <person name="Alioto T."/>
            <person name="Alioto T."/>
            <person name="Gomez Garrido J."/>
        </authorList>
    </citation>
    <scope>NUCLEOTIDE SEQUENCE</scope>
    <source>
        <strain evidence="7">A484AB</strain>
    </source>
</reference>
<feature type="transmembrane region" description="Helical" evidence="6">
    <location>
        <begin position="125"/>
        <end position="158"/>
    </location>
</feature>
<feature type="compositionally biased region" description="Basic and acidic residues" evidence="5">
    <location>
        <begin position="1"/>
        <end position="11"/>
    </location>
</feature>
<evidence type="ECO:0000256" key="1">
    <source>
        <dbReference type="ARBA" id="ARBA00004370"/>
    </source>
</evidence>
<protein>
    <submittedName>
        <fullName evidence="7">Uncharacterized protein</fullName>
    </submittedName>
</protein>
<accession>A0A7D9KH69</accession>
<dbReference type="PANTHER" id="PTHR31395:SF23">
    <property type="entry name" value="GEO05642P1"/>
    <property type="match status" value="1"/>
</dbReference>
<gene>
    <name evidence="7" type="ORF">PACLA_8A002440</name>
</gene>
<evidence type="ECO:0000313" key="7">
    <source>
        <dbReference type="EMBL" id="CAB4044105.1"/>
    </source>
</evidence>
<keyword evidence="4 6" id="KW-0472">Membrane</keyword>
<comment type="caution">
    <text evidence="7">The sequence shown here is derived from an EMBL/GenBank/DDBJ whole genome shotgun (WGS) entry which is preliminary data.</text>
</comment>
<sequence>MMKNDKSESKQEGIQPTTGSRPHAAMQVSYSLMQTMACIKKTTVCVLFLALYAVFSQVEANDCFSDLGCRDYSYITRYCCKRKYLSNVCRSNDCLGESCTIDTDCAPGECCNSDDKCATDCYVSLAGWIVAVIVISVIVVIVIPIAVVVFCCCCAAAASTRRAHGGVVVTQPTTTGTTVIATQQQQQQFAAQQGQPMYFQNPQPYPNQPPPYQPQGTVYPPGAGGHPMAITAQTEVKQY</sequence>
<evidence type="ECO:0000256" key="3">
    <source>
        <dbReference type="ARBA" id="ARBA00022989"/>
    </source>
</evidence>
<evidence type="ECO:0000256" key="6">
    <source>
        <dbReference type="SAM" id="Phobius"/>
    </source>
</evidence>
<dbReference type="GO" id="GO:0016020">
    <property type="term" value="C:membrane"/>
    <property type="evidence" value="ECO:0007669"/>
    <property type="project" value="UniProtKB-SubCell"/>
</dbReference>
<dbReference type="Proteomes" id="UP001152795">
    <property type="component" value="Unassembled WGS sequence"/>
</dbReference>
<evidence type="ECO:0000313" key="8">
    <source>
        <dbReference type="Proteomes" id="UP001152795"/>
    </source>
</evidence>
<keyword evidence="3 6" id="KW-1133">Transmembrane helix</keyword>
<evidence type="ECO:0000256" key="4">
    <source>
        <dbReference type="ARBA" id="ARBA00023136"/>
    </source>
</evidence>
<evidence type="ECO:0000256" key="2">
    <source>
        <dbReference type="ARBA" id="ARBA00022692"/>
    </source>
</evidence>
<comment type="subcellular location">
    <subcellularLocation>
        <location evidence="1">Membrane</location>
    </subcellularLocation>
</comment>
<feature type="region of interest" description="Disordered" evidence="5">
    <location>
        <begin position="1"/>
        <end position="22"/>
    </location>
</feature>
<dbReference type="PANTHER" id="PTHR31395">
    <property type="entry name" value="SHISA"/>
    <property type="match status" value="1"/>
</dbReference>
<proteinExistence type="predicted"/>
<dbReference type="AlphaFoldDB" id="A0A7D9KH69"/>